<organism evidence="3 4">
    <name type="scientific">Actinomadura soli</name>
    <dbReference type="NCBI Taxonomy" id="2508997"/>
    <lineage>
        <taxon>Bacteria</taxon>
        <taxon>Bacillati</taxon>
        <taxon>Actinomycetota</taxon>
        <taxon>Actinomycetes</taxon>
        <taxon>Streptosporangiales</taxon>
        <taxon>Thermomonosporaceae</taxon>
        <taxon>Actinomadura</taxon>
    </lineage>
</organism>
<feature type="compositionally biased region" description="Acidic residues" evidence="2">
    <location>
        <begin position="60"/>
        <end position="69"/>
    </location>
</feature>
<feature type="region of interest" description="Disordered" evidence="2">
    <location>
        <begin position="1"/>
        <end position="78"/>
    </location>
</feature>
<sequence>MMVATGCRVSSVTGTTRGSLGRDHGHATLDLPVKGGGTKRLVLPPFAGDQEHAAEHERDDVDADTEPETDPPLFATRTGRPIDQPYVFRLRPWGTSVQRLSVRMIMVCP</sequence>
<dbReference type="InterPro" id="IPR011010">
    <property type="entry name" value="DNA_brk_join_enz"/>
</dbReference>
<dbReference type="GO" id="GO:0003677">
    <property type="term" value="F:DNA binding"/>
    <property type="evidence" value="ECO:0007669"/>
    <property type="project" value="InterPro"/>
</dbReference>
<dbReference type="SUPFAM" id="SSF56349">
    <property type="entry name" value="DNA breaking-rejoining enzymes"/>
    <property type="match status" value="1"/>
</dbReference>
<dbReference type="GO" id="GO:0006310">
    <property type="term" value="P:DNA recombination"/>
    <property type="evidence" value="ECO:0007669"/>
    <property type="project" value="UniProtKB-KW"/>
</dbReference>
<dbReference type="Proteomes" id="UP000309174">
    <property type="component" value="Unassembled WGS sequence"/>
</dbReference>
<dbReference type="EMBL" id="VCKW01000041">
    <property type="protein sequence ID" value="TMR03400.1"/>
    <property type="molecule type" value="Genomic_DNA"/>
</dbReference>
<feature type="compositionally biased region" description="Polar residues" evidence="2">
    <location>
        <begin position="8"/>
        <end position="18"/>
    </location>
</feature>
<dbReference type="AlphaFoldDB" id="A0A5C4JET6"/>
<protein>
    <submittedName>
        <fullName evidence="3">Uncharacterized protein</fullName>
    </submittedName>
</protein>
<dbReference type="OrthoDB" id="4137935at2"/>
<comment type="caution">
    <text evidence="3">The sequence shown here is derived from an EMBL/GenBank/DDBJ whole genome shotgun (WGS) entry which is preliminary data.</text>
</comment>
<keyword evidence="4" id="KW-1185">Reference proteome</keyword>
<keyword evidence="1" id="KW-0233">DNA recombination</keyword>
<dbReference type="InterPro" id="IPR013762">
    <property type="entry name" value="Integrase-like_cat_sf"/>
</dbReference>
<evidence type="ECO:0000313" key="3">
    <source>
        <dbReference type="EMBL" id="TMR03400.1"/>
    </source>
</evidence>
<evidence type="ECO:0000313" key="4">
    <source>
        <dbReference type="Proteomes" id="UP000309174"/>
    </source>
</evidence>
<reference evidence="3 4" key="1">
    <citation type="submission" date="2019-05" db="EMBL/GenBank/DDBJ databases">
        <title>Draft genome sequence of Actinomadura sp. 14C53.</title>
        <authorList>
            <person name="Saricaoglu S."/>
            <person name="Isik K."/>
        </authorList>
    </citation>
    <scope>NUCLEOTIDE SEQUENCE [LARGE SCALE GENOMIC DNA]</scope>
    <source>
        <strain evidence="3 4">14C53</strain>
    </source>
</reference>
<evidence type="ECO:0000256" key="1">
    <source>
        <dbReference type="ARBA" id="ARBA00023172"/>
    </source>
</evidence>
<dbReference type="Gene3D" id="1.10.443.10">
    <property type="entry name" value="Intergrase catalytic core"/>
    <property type="match status" value="1"/>
</dbReference>
<dbReference type="GO" id="GO:0015074">
    <property type="term" value="P:DNA integration"/>
    <property type="evidence" value="ECO:0007669"/>
    <property type="project" value="InterPro"/>
</dbReference>
<evidence type="ECO:0000256" key="2">
    <source>
        <dbReference type="SAM" id="MobiDB-lite"/>
    </source>
</evidence>
<feature type="compositionally biased region" description="Basic and acidic residues" evidence="2">
    <location>
        <begin position="49"/>
        <end position="59"/>
    </location>
</feature>
<accession>A0A5C4JET6</accession>
<gene>
    <name evidence="3" type="ORF">ETD83_10870</name>
</gene>
<dbReference type="RefSeq" id="WP_138644951.1">
    <property type="nucleotide sequence ID" value="NZ_VCKW01000041.1"/>
</dbReference>
<name>A0A5C4JET6_9ACTN</name>
<proteinExistence type="predicted"/>